<comment type="function">
    <text evidence="7">Specifically dimethylates two adjacent adenosines (A1518 and A1519) in the loop of a conserved hairpin near the 3'-end of 16S rRNA in the 30S particle. May play a critical role in biogenesis of 30S subunits.</text>
</comment>
<dbReference type="Gene3D" id="1.10.8.100">
    <property type="entry name" value="Ribosomal RNA adenine dimethylase-like, domain 2"/>
    <property type="match status" value="1"/>
</dbReference>
<reference evidence="10 11" key="1">
    <citation type="submission" date="2019-03" db="EMBL/GenBank/DDBJ databases">
        <title>Genomic Encyclopedia of Type Strains, Phase IV (KMG-IV): sequencing the most valuable type-strain genomes for metagenomic binning, comparative biology and taxonomic classification.</title>
        <authorList>
            <person name="Goeker M."/>
        </authorList>
    </citation>
    <scope>NUCLEOTIDE SEQUENCE [LARGE SCALE GENOMIC DNA]</scope>
    <source>
        <strain evidence="10 11">DSM 25903</strain>
    </source>
</reference>
<dbReference type="PANTHER" id="PTHR11727">
    <property type="entry name" value="DIMETHYLADENOSINE TRANSFERASE"/>
    <property type="match status" value="1"/>
</dbReference>
<dbReference type="HAMAP" id="MF_00607">
    <property type="entry name" value="16SrRNA_methyltr_A"/>
    <property type="match status" value="1"/>
</dbReference>
<dbReference type="SUPFAM" id="SSF53335">
    <property type="entry name" value="S-adenosyl-L-methionine-dependent methyltransferases"/>
    <property type="match status" value="1"/>
</dbReference>
<feature type="binding site" evidence="7 8">
    <location>
        <position position="122"/>
    </location>
    <ligand>
        <name>S-adenosyl-L-methionine</name>
        <dbReference type="ChEBI" id="CHEBI:59789"/>
    </ligand>
</feature>
<dbReference type="PANTHER" id="PTHR11727:SF7">
    <property type="entry name" value="DIMETHYLADENOSINE TRANSFERASE-RELATED"/>
    <property type="match status" value="1"/>
</dbReference>
<evidence type="ECO:0000256" key="5">
    <source>
        <dbReference type="ARBA" id="ARBA00022691"/>
    </source>
</evidence>
<feature type="binding site" evidence="7 8">
    <location>
        <position position="102"/>
    </location>
    <ligand>
        <name>S-adenosyl-L-methionine</name>
        <dbReference type="ChEBI" id="CHEBI:59789"/>
    </ligand>
</feature>
<dbReference type="RefSeq" id="WP_133772803.1">
    <property type="nucleotide sequence ID" value="NZ_SNZR01000014.1"/>
</dbReference>
<evidence type="ECO:0000256" key="6">
    <source>
        <dbReference type="ARBA" id="ARBA00022884"/>
    </source>
</evidence>
<dbReference type="Proteomes" id="UP000295122">
    <property type="component" value="Unassembled WGS sequence"/>
</dbReference>
<sequence length="288" mass="30540">MTIDGLPPLREVVSRHGLAARKALGQNFLFDLNLTGRIARAAGPLEGHTVLEVGPGPGGLTRALLAEGAGRVVAIERDPRCLPALAEIEARYPGRLDVVEADALEIDAASLLGSGPSRIAANLPYNVGTALLASWLSVPDWPPPWSSATLMFQREVADRIVAGPDDPANYGRLGVLCGWRCRSRILFDVPPQAFVPPPKITSAVVLIEPSPAPLPARPQMLERVTRAAFGQRRKMLRQSLKGLGTDPAPLLEAAGIEGTRRAEEVPVAGFCAMAIALEAIMAAQPGTR</sequence>
<proteinExistence type="inferred from homology"/>
<dbReference type="InterPro" id="IPR011530">
    <property type="entry name" value="rRNA_adenine_dimethylase"/>
</dbReference>
<keyword evidence="11" id="KW-1185">Reference proteome</keyword>
<keyword evidence="1 7" id="KW-0963">Cytoplasm</keyword>
<dbReference type="EC" id="2.1.1.182" evidence="7"/>
<dbReference type="NCBIfam" id="TIGR00755">
    <property type="entry name" value="ksgA"/>
    <property type="match status" value="1"/>
</dbReference>
<comment type="catalytic activity">
    <reaction evidence="7">
        <text>adenosine(1518)/adenosine(1519) in 16S rRNA + 4 S-adenosyl-L-methionine = N(6)-dimethyladenosine(1518)/N(6)-dimethyladenosine(1519) in 16S rRNA + 4 S-adenosyl-L-homocysteine + 4 H(+)</text>
        <dbReference type="Rhea" id="RHEA:19609"/>
        <dbReference type="Rhea" id="RHEA-COMP:10232"/>
        <dbReference type="Rhea" id="RHEA-COMP:10233"/>
        <dbReference type="ChEBI" id="CHEBI:15378"/>
        <dbReference type="ChEBI" id="CHEBI:57856"/>
        <dbReference type="ChEBI" id="CHEBI:59789"/>
        <dbReference type="ChEBI" id="CHEBI:74411"/>
        <dbReference type="ChEBI" id="CHEBI:74493"/>
        <dbReference type="EC" id="2.1.1.182"/>
    </reaction>
</comment>
<dbReference type="Pfam" id="PF00398">
    <property type="entry name" value="RrnaAD"/>
    <property type="match status" value="1"/>
</dbReference>
<comment type="subcellular location">
    <subcellularLocation>
        <location evidence="7">Cytoplasm</location>
    </subcellularLocation>
</comment>
<evidence type="ECO:0000256" key="7">
    <source>
        <dbReference type="HAMAP-Rule" id="MF_00607"/>
    </source>
</evidence>
<dbReference type="GO" id="GO:0052908">
    <property type="term" value="F:16S rRNA (adenine(1518)-N(6)/adenine(1519)-N(6))-dimethyltransferase activity"/>
    <property type="evidence" value="ECO:0007669"/>
    <property type="project" value="UniProtKB-EC"/>
</dbReference>
<dbReference type="InterPro" id="IPR020598">
    <property type="entry name" value="rRNA_Ade_methylase_Trfase_N"/>
</dbReference>
<dbReference type="PROSITE" id="PS51689">
    <property type="entry name" value="SAM_RNA_A_N6_MT"/>
    <property type="match status" value="1"/>
</dbReference>
<accession>A0A4R7BTZ6</accession>
<dbReference type="SMART" id="SM00650">
    <property type="entry name" value="rADc"/>
    <property type="match status" value="1"/>
</dbReference>
<name>A0A4R7BTZ6_9HYPH</name>
<keyword evidence="6 7" id="KW-0694">RNA-binding</keyword>
<feature type="binding site" evidence="7 8">
    <location>
        <position position="27"/>
    </location>
    <ligand>
        <name>S-adenosyl-L-methionine</name>
        <dbReference type="ChEBI" id="CHEBI:59789"/>
    </ligand>
</feature>
<comment type="similarity">
    <text evidence="7">Belongs to the class I-like SAM-binding methyltransferase superfamily. rRNA adenine N(6)-methyltransferase family. RsmA subfamily.</text>
</comment>
<feature type="binding site" evidence="7 8">
    <location>
        <position position="29"/>
    </location>
    <ligand>
        <name>S-adenosyl-L-methionine</name>
        <dbReference type="ChEBI" id="CHEBI:59789"/>
    </ligand>
</feature>
<keyword evidence="5 7" id="KW-0949">S-adenosyl-L-methionine</keyword>
<evidence type="ECO:0000256" key="3">
    <source>
        <dbReference type="ARBA" id="ARBA00022603"/>
    </source>
</evidence>
<dbReference type="PROSITE" id="PS01131">
    <property type="entry name" value="RRNA_A_DIMETH"/>
    <property type="match status" value="1"/>
</dbReference>
<evidence type="ECO:0000313" key="10">
    <source>
        <dbReference type="EMBL" id="TDR89238.1"/>
    </source>
</evidence>
<dbReference type="EMBL" id="SNZR01000014">
    <property type="protein sequence ID" value="TDR89238.1"/>
    <property type="molecule type" value="Genomic_DNA"/>
</dbReference>
<dbReference type="AlphaFoldDB" id="A0A4R7BTZ6"/>
<keyword evidence="3 7" id="KW-0489">Methyltransferase</keyword>
<evidence type="ECO:0000259" key="9">
    <source>
        <dbReference type="SMART" id="SM00650"/>
    </source>
</evidence>
<dbReference type="InterPro" id="IPR020596">
    <property type="entry name" value="rRNA_Ade_Mease_Trfase_CS"/>
</dbReference>
<dbReference type="FunFam" id="1.10.8.100:FF:000001">
    <property type="entry name" value="Ribosomal RNA small subunit methyltransferase A"/>
    <property type="match status" value="1"/>
</dbReference>
<feature type="binding site" evidence="7 8">
    <location>
        <position position="76"/>
    </location>
    <ligand>
        <name>S-adenosyl-L-methionine</name>
        <dbReference type="ChEBI" id="CHEBI:59789"/>
    </ligand>
</feature>
<evidence type="ECO:0000256" key="4">
    <source>
        <dbReference type="ARBA" id="ARBA00022679"/>
    </source>
</evidence>
<evidence type="ECO:0000256" key="8">
    <source>
        <dbReference type="PROSITE-ProRule" id="PRU01026"/>
    </source>
</evidence>
<dbReference type="InterPro" id="IPR001737">
    <property type="entry name" value="KsgA/Erm"/>
</dbReference>
<dbReference type="Gene3D" id="3.40.50.150">
    <property type="entry name" value="Vaccinia Virus protein VP39"/>
    <property type="match status" value="1"/>
</dbReference>
<dbReference type="CDD" id="cd02440">
    <property type="entry name" value="AdoMet_MTases"/>
    <property type="match status" value="1"/>
</dbReference>
<organism evidence="10 11">
    <name type="scientific">Enterovirga rhinocerotis</name>
    <dbReference type="NCBI Taxonomy" id="1339210"/>
    <lineage>
        <taxon>Bacteria</taxon>
        <taxon>Pseudomonadati</taxon>
        <taxon>Pseudomonadota</taxon>
        <taxon>Alphaproteobacteria</taxon>
        <taxon>Hyphomicrobiales</taxon>
        <taxon>Methylobacteriaceae</taxon>
        <taxon>Enterovirga</taxon>
    </lineage>
</organism>
<feature type="binding site" evidence="7 8">
    <location>
        <position position="54"/>
    </location>
    <ligand>
        <name>S-adenosyl-L-methionine</name>
        <dbReference type="ChEBI" id="CHEBI:59789"/>
    </ligand>
</feature>
<evidence type="ECO:0000256" key="1">
    <source>
        <dbReference type="ARBA" id="ARBA00022490"/>
    </source>
</evidence>
<dbReference type="InterPro" id="IPR023165">
    <property type="entry name" value="rRNA_Ade_diMease-like_C"/>
</dbReference>
<comment type="caution">
    <text evidence="10">The sequence shown here is derived from an EMBL/GenBank/DDBJ whole genome shotgun (WGS) entry which is preliminary data.</text>
</comment>
<evidence type="ECO:0000256" key="2">
    <source>
        <dbReference type="ARBA" id="ARBA00022552"/>
    </source>
</evidence>
<dbReference type="GO" id="GO:0003723">
    <property type="term" value="F:RNA binding"/>
    <property type="evidence" value="ECO:0007669"/>
    <property type="project" value="UniProtKB-UniRule"/>
</dbReference>
<keyword evidence="2 7" id="KW-0698">rRNA processing</keyword>
<dbReference type="GO" id="GO:0005829">
    <property type="term" value="C:cytosol"/>
    <property type="evidence" value="ECO:0007669"/>
    <property type="project" value="TreeGrafter"/>
</dbReference>
<gene>
    <name evidence="7" type="primary">rsmA</name>
    <name evidence="7" type="synonym">ksgA</name>
    <name evidence="10" type="ORF">EV668_3728</name>
</gene>
<keyword evidence="4 7" id="KW-0808">Transferase</keyword>
<feature type="domain" description="Ribosomal RNA adenine methylase transferase N-terminal" evidence="9">
    <location>
        <begin position="34"/>
        <end position="211"/>
    </location>
</feature>
<protein>
    <recommendedName>
        <fullName evidence="7">Ribosomal RNA small subunit methyltransferase A</fullName>
        <ecNumber evidence="7">2.1.1.182</ecNumber>
    </recommendedName>
    <alternativeName>
        <fullName evidence="7">16S rRNA (adenine(1518)-N(6)/adenine(1519)-N(6))-dimethyltransferase</fullName>
    </alternativeName>
    <alternativeName>
        <fullName evidence="7">16S rRNA dimethyladenosine transferase</fullName>
    </alternativeName>
    <alternativeName>
        <fullName evidence="7">16S rRNA dimethylase</fullName>
    </alternativeName>
    <alternativeName>
        <fullName evidence="7">S-adenosylmethionine-6-N', N'-adenosyl(rRNA) dimethyltransferase</fullName>
    </alternativeName>
</protein>
<evidence type="ECO:0000313" key="11">
    <source>
        <dbReference type="Proteomes" id="UP000295122"/>
    </source>
</evidence>
<dbReference type="OrthoDB" id="9814755at2"/>
<dbReference type="InterPro" id="IPR029063">
    <property type="entry name" value="SAM-dependent_MTases_sf"/>
</dbReference>